<dbReference type="Proteomes" id="UP001335648">
    <property type="component" value="Unassembled WGS sequence"/>
</dbReference>
<comment type="caution">
    <text evidence="2">The sequence shown here is derived from an EMBL/GenBank/DDBJ whole genome shotgun (WGS) entry which is preliminary data.</text>
</comment>
<dbReference type="EMBL" id="JAULUE010002054">
    <property type="protein sequence ID" value="KAK5895358.1"/>
    <property type="molecule type" value="Genomic_DNA"/>
</dbReference>
<sequence length="72" mass="8063">MTPYPKPHPIASILAYPHAQYNATPYHQVHPSTASTDPPEPPVPEEETSRTHPRPHAHDACYAYTMNLMNST</sequence>
<keyword evidence="3" id="KW-1185">Reference proteome</keyword>
<dbReference type="AlphaFoldDB" id="A0AAN8GY93"/>
<feature type="region of interest" description="Disordered" evidence="1">
    <location>
        <begin position="23"/>
        <end position="57"/>
    </location>
</feature>
<evidence type="ECO:0000313" key="2">
    <source>
        <dbReference type="EMBL" id="KAK5895358.1"/>
    </source>
</evidence>
<reference evidence="2 3" key="1">
    <citation type="journal article" date="2023" name="Mol. Biol. Evol.">
        <title>Genomics of Secondarily Temperate Adaptation in the Only Non-Antarctic Icefish.</title>
        <authorList>
            <person name="Rivera-Colon A.G."/>
            <person name="Rayamajhi N."/>
            <person name="Minhas B.F."/>
            <person name="Madrigal G."/>
            <person name="Bilyk K.T."/>
            <person name="Yoon V."/>
            <person name="Hune M."/>
            <person name="Gregory S."/>
            <person name="Cheng C.H.C."/>
            <person name="Catchen J.M."/>
        </authorList>
    </citation>
    <scope>NUCLEOTIDE SEQUENCE [LARGE SCALE GENOMIC DNA]</scope>
    <source>
        <strain evidence="2">JC2023a</strain>
    </source>
</reference>
<name>A0AAN8GY93_9TELE</name>
<accession>A0AAN8GY93</accession>
<gene>
    <name evidence="2" type="ORF">CesoFtcFv8_011954</name>
</gene>
<proteinExistence type="predicted"/>
<evidence type="ECO:0000313" key="3">
    <source>
        <dbReference type="Proteomes" id="UP001335648"/>
    </source>
</evidence>
<organism evidence="2 3">
    <name type="scientific">Champsocephalus esox</name>
    <name type="common">pike icefish</name>
    <dbReference type="NCBI Taxonomy" id="159716"/>
    <lineage>
        <taxon>Eukaryota</taxon>
        <taxon>Metazoa</taxon>
        <taxon>Chordata</taxon>
        <taxon>Craniata</taxon>
        <taxon>Vertebrata</taxon>
        <taxon>Euteleostomi</taxon>
        <taxon>Actinopterygii</taxon>
        <taxon>Neopterygii</taxon>
        <taxon>Teleostei</taxon>
        <taxon>Neoteleostei</taxon>
        <taxon>Acanthomorphata</taxon>
        <taxon>Eupercaria</taxon>
        <taxon>Perciformes</taxon>
        <taxon>Notothenioidei</taxon>
        <taxon>Channichthyidae</taxon>
        <taxon>Champsocephalus</taxon>
    </lineage>
</organism>
<protein>
    <submittedName>
        <fullName evidence="2">Uncharacterized protein</fullName>
    </submittedName>
</protein>
<feature type="compositionally biased region" description="Polar residues" evidence="1">
    <location>
        <begin position="23"/>
        <end position="36"/>
    </location>
</feature>
<evidence type="ECO:0000256" key="1">
    <source>
        <dbReference type="SAM" id="MobiDB-lite"/>
    </source>
</evidence>